<comment type="caution">
    <text evidence="1">The sequence shown here is derived from an EMBL/GenBank/DDBJ whole genome shotgun (WGS) entry which is preliminary data.</text>
</comment>
<reference evidence="2" key="1">
    <citation type="journal article" date="2019" name="Int. J. Syst. Evol. Microbiol.">
        <title>The Global Catalogue of Microorganisms (GCM) 10K type strain sequencing project: providing services to taxonomists for standard genome sequencing and annotation.</title>
        <authorList>
            <consortium name="The Broad Institute Genomics Platform"/>
            <consortium name="The Broad Institute Genome Sequencing Center for Infectious Disease"/>
            <person name="Wu L."/>
            <person name="Ma J."/>
        </authorList>
    </citation>
    <scope>NUCLEOTIDE SEQUENCE [LARGE SCALE GENOMIC DNA]</scope>
    <source>
        <strain evidence="2">KCTC 42964</strain>
    </source>
</reference>
<sequence>MKKVDLIKYFNLGENLHVARRATSNDNMSVGDIWISIYYMPTLLREFIQDDNGFTTCKHVADELATMIEDWLHRFVFDNNSPPQLKTDNFKQTLEPWHYTNISAKIDEFRSVFSAECRIIDVYSVEEISIYNTSRLVSKGSDIIPRQILSHLPDNVVSEFDNAGRCLAFELPTACGFHSLRGLELVMEKYIQHFGRSIKSLKSWNDYIREIEKLANDGKSTQKPSNKVSAMLDRLRELERNPLMHPRDQLDSVQADMLFRLCAITVVEIIRDITKPAALLANIANSQNHAKPAIQ</sequence>
<name>A0ABV7KU88_9PROT</name>
<organism evidence="1 2">
    <name type="scientific">Marinibaculum pumilum</name>
    <dbReference type="NCBI Taxonomy" id="1766165"/>
    <lineage>
        <taxon>Bacteria</taxon>
        <taxon>Pseudomonadati</taxon>
        <taxon>Pseudomonadota</taxon>
        <taxon>Alphaproteobacteria</taxon>
        <taxon>Rhodospirillales</taxon>
        <taxon>Rhodospirillaceae</taxon>
        <taxon>Marinibaculum</taxon>
    </lineage>
</organism>
<protein>
    <recommendedName>
        <fullName evidence="3">DUF4145 domain-containing protein</fullName>
    </recommendedName>
</protein>
<evidence type="ECO:0000313" key="1">
    <source>
        <dbReference type="EMBL" id="MFC3225850.1"/>
    </source>
</evidence>
<dbReference type="EMBL" id="JBHRTR010000005">
    <property type="protein sequence ID" value="MFC3225850.1"/>
    <property type="molecule type" value="Genomic_DNA"/>
</dbReference>
<evidence type="ECO:0008006" key="3">
    <source>
        <dbReference type="Google" id="ProtNLM"/>
    </source>
</evidence>
<evidence type="ECO:0000313" key="2">
    <source>
        <dbReference type="Proteomes" id="UP001595528"/>
    </source>
</evidence>
<accession>A0ABV7KU88</accession>
<keyword evidence="2" id="KW-1185">Reference proteome</keyword>
<gene>
    <name evidence="1" type="ORF">ACFOGJ_01320</name>
</gene>
<dbReference type="Proteomes" id="UP001595528">
    <property type="component" value="Unassembled WGS sequence"/>
</dbReference>
<dbReference type="RefSeq" id="WP_379897586.1">
    <property type="nucleotide sequence ID" value="NZ_JBHRTR010000005.1"/>
</dbReference>
<proteinExistence type="predicted"/>